<evidence type="ECO:0000256" key="1">
    <source>
        <dbReference type="SAM" id="MobiDB-lite"/>
    </source>
</evidence>
<feature type="compositionally biased region" description="Basic and acidic residues" evidence="1">
    <location>
        <begin position="449"/>
        <end position="476"/>
    </location>
</feature>
<proteinExistence type="predicted"/>
<protein>
    <submittedName>
        <fullName evidence="4">Uncharacterized protein LOC108566660</fullName>
    </submittedName>
</protein>
<feature type="region of interest" description="Disordered" evidence="1">
    <location>
        <begin position="435"/>
        <end position="486"/>
    </location>
</feature>
<feature type="region of interest" description="Disordered" evidence="1">
    <location>
        <begin position="602"/>
        <end position="639"/>
    </location>
</feature>
<dbReference type="RefSeq" id="XP_017782133.1">
    <property type="nucleotide sequence ID" value="XM_017926644.1"/>
</dbReference>
<accession>A0ABM1N5N3</accession>
<feature type="compositionally biased region" description="Basic and acidic residues" evidence="1">
    <location>
        <begin position="115"/>
        <end position="124"/>
    </location>
</feature>
<dbReference type="Proteomes" id="UP000695000">
    <property type="component" value="Unplaced"/>
</dbReference>
<dbReference type="GeneID" id="108566660"/>
<feature type="signal peptide" evidence="2">
    <location>
        <begin position="1"/>
        <end position="19"/>
    </location>
</feature>
<feature type="compositionally biased region" description="Acidic residues" evidence="1">
    <location>
        <begin position="439"/>
        <end position="448"/>
    </location>
</feature>
<keyword evidence="3" id="KW-1185">Reference proteome</keyword>
<organism evidence="3 4">
    <name type="scientific">Nicrophorus vespilloides</name>
    <name type="common">Boreal carrion beetle</name>
    <dbReference type="NCBI Taxonomy" id="110193"/>
    <lineage>
        <taxon>Eukaryota</taxon>
        <taxon>Metazoa</taxon>
        <taxon>Ecdysozoa</taxon>
        <taxon>Arthropoda</taxon>
        <taxon>Hexapoda</taxon>
        <taxon>Insecta</taxon>
        <taxon>Pterygota</taxon>
        <taxon>Neoptera</taxon>
        <taxon>Endopterygota</taxon>
        <taxon>Coleoptera</taxon>
        <taxon>Polyphaga</taxon>
        <taxon>Staphyliniformia</taxon>
        <taxon>Silphidae</taxon>
        <taxon>Nicrophorinae</taxon>
        <taxon>Nicrophorus</taxon>
    </lineage>
</organism>
<name>A0ABM1N5N3_NICVS</name>
<evidence type="ECO:0000256" key="2">
    <source>
        <dbReference type="SAM" id="SignalP"/>
    </source>
</evidence>
<reference evidence="4" key="1">
    <citation type="submission" date="2025-08" db="UniProtKB">
        <authorList>
            <consortium name="RefSeq"/>
        </authorList>
    </citation>
    <scope>IDENTIFICATION</scope>
    <source>
        <tissue evidence="4">Whole Larva</tissue>
    </source>
</reference>
<sequence>MILRSELLQVLLVFGFVSAQNYEYDGGDSPDYSKYYSVDSTPTINQPQKSESSASDFVSPIEFSSFFTPSNYEFGASNAQTVSKPAKQVAEGYEQRSGFPDFKSQHPFASKDYFEEAQKQKNSDNDEDEVVKPGPSYVSHKTVAPISNNYASEIGDLSKDQESVQKYNQYVPKYQNVKQVTIEPKYQNAKHTAIDPKYLPQAQTYPNPTPYQKYSFQPVSSNADYKAYTPKENYKATVTPTFKPYDIAASDQVAKLLKQKSCRKVFKEVVKNDKIAPMDCYVCKDDLGANYESCSYTSETNPKNYYVESSRKSTKPTSEKIENYRYKRYTPKDDDPYEYVKEQSQKYYSKPKDFDEYYKPEEYRFPAAYFKENEEKSSSEKESEALVKTGENCKKVAKDNMLCMVCVNSKTGGNYEQCAYSSEPNEKKYAYVKERNYDKEDEPEETQVTEDKATEEVKPVTTHRSDEQAKDTKTVEDYAVPTHFQEQNKDKEDYYSKFFPDYSKEESKTNEKQAEFAYYGEGEKKDVEEVLAEFAKKDRSNCKKAEKKGMTCYLCTDKKGMQHEECMYVSESKPQSKYSAYHAEAKEPKEEVEESKIAATEVPLPKSKTTSLKKVESKSTTTTTTTAATPTTKKTRQFKRTKNVPNNVAAASTVEVQTALPDPYIAEGEDGAFTAETRPVFSKTLGFSLPKFMLAKSEGELIYDEFVHGKS</sequence>
<gene>
    <name evidence="4" type="primary">LOC108566660</name>
</gene>
<feature type="compositionally biased region" description="Low complexity" evidence="1">
    <location>
        <begin position="606"/>
        <end position="632"/>
    </location>
</feature>
<feature type="chain" id="PRO_5046219315" evidence="2">
    <location>
        <begin position="20"/>
        <end position="711"/>
    </location>
</feature>
<evidence type="ECO:0000313" key="4">
    <source>
        <dbReference type="RefSeq" id="XP_017782133.1"/>
    </source>
</evidence>
<feature type="region of interest" description="Disordered" evidence="1">
    <location>
        <begin position="115"/>
        <end position="138"/>
    </location>
</feature>
<keyword evidence="2" id="KW-0732">Signal</keyword>
<evidence type="ECO:0000313" key="3">
    <source>
        <dbReference type="Proteomes" id="UP000695000"/>
    </source>
</evidence>